<dbReference type="PROSITE" id="PS00894">
    <property type="entry name" value="HTH_DEOR_1"/>
    <property type="match status" value="1"/>
</dbReference>
<dbReference type="InterPro" id="IPR050313">
    <property type="entry name" value="Carb_Metab_HTH_regulators"/>
</dbReference>
<evidence type="ECO:0000256" key="4">
    <source>
        <dbReference type="ARBA" id="ARBA00023125"/>
    </source>
</evidence>
<dbReference type="SUPFAM" id="SSF46785">
    <property type="entry name" value="Winged helix' DNA-binding domain"/>
    <property type="match status" value="1"/>
</dbReference>
<gene>
    <name evidence="8" type="ORF">E1218_23835</name>
</gene>
<proteinExistence type="predicted"/>
<keyword evidence="3" id="KW-0805">Transcription regulation</keyword>
<dbReference type="SUPFAM" id="SSF100950">
    <property type="entry name" value="NagB/RpiA/CoA transferase-like"/>
    <property type="match status" value="1"/>
</dbReference>
<organism evidence="8 9">
    <name type="scientific">Kribbella turkmenica</name>
    <dbReference type="NCBI Taxonomy" id="2530375"/>
    <lineage>
        <taxon>Bacteria</taxon>
        <taxon>Bacillati</taxon>
        <taxon>Actinomycetota</taxon>
        <taxon>Actinomycetes</taxon>
        <taxon>Propionibacteriales</taxon>
        <taxon>Kribbellaceae</taxon>
        <taxon>Kribbella</taxon>
    </lineage>
</organism>
<dbReference type="PROSITE" id="PS51000">
    <property type="entry name" value="HTH_DEOR_2"/>
    <property type="match status" value="1"/>
</dbReference>
<dbReference type="Proteomes" id="UP000295172">
    <property type="component" value="Unassembled WGS sequence"/>
</dbReference>
<dbReference type="InterPro" id="IPR036390">
    <property type="entry name" value="WH_DNA-bd_sf"/>
</dbReference>
<keyword evidence="5" id="KW-0804">Transcription</keyword>
<reference evidence="8 9" key="1">
    <citation type="submission" date="2019-02" db="EMBL/GenBank/DDBJ databases">
        <title>Draft genome sequences of novel Actinobacteria.</title>
        <authorList>
            <person name="Sahin N."/>
            <person name="Ay H."/>
            <person name="Saygin H."/>
        </authorList>
    </citation>
    <scope>NUCLEOTIDE SEQUENCE [LARGE SCALE GENOMIC DNA]</scope>
    <source>
        <strain evidence="8 9">16K104</strain>
    </source>
</reference>
<evidence type="ECO:0000256" key="3">
    <source>
        <dbReference type="ARBA" id="ARBA00023015"/>
    </source>
</evidence>
<dbReference type="InterPro" id="IPR036388">
    <property type="entry name" value="WH-like_DNA-bd_sf"/>
</dbReference>
<dbReference type="AlphaFoldDB" id="A0A4R4WQ98"/>
<evidence type="ECO:0000259" key="7">
    <source>
        <dbReference type="PROSITE" id="PS51000"/>
    </source>
</evidence>
<dbReference type="InterPro" id="IPR037171">
    <property type="entry name" value="NagB/RpiA_transferase-like"/>
</dbReference>
<evidence type="ECO:0000313" key="9">
    <source>
        <dbReference type="Proteomes" id="UP000295172"/>
    </source>
</evidence>
<evidence type="ECO:0000256" key="1">
    <source>
        <dbReference type="ARBA" id="ARBA00021390"/>
    </source>
</evidence>
<evidence type="ECO:0000313" key="8">
    <source>
        <dbReference type="EMBL" id="TDD19523.1"/>
    </source>
</evidence>
<dbReference type="PANTHER" id="PTHR30363">
    <property type="entry name" value="HTH-TYPE TRANSCRIPTIONAL REGULATOR SRLR-RELATED"/>
    <property type="match status" value="1"/>
</dbReference>
<keyword evidence="4" id="KW-0238">DNA-binding</keyword>
<protein>
    <recommendedName>
        <fullName evidence="1">Lactose phosphotransferase system repressor</fullName>
    </recommendedName>
</protein>
<dbReference type="SMART" id="SM00420">
    <property type="entry name" value="HTH_DEOR"/>
    <property type="match status" value="1"/>
</dbReference>
<dbReference type="InterPro" id="IPR001034">
    <property type="entry name" value="DeoR_HTH"/>
</dbReference>
<dbReference type="InterPro" id="IPR018356">
    <property type="entry name" value="Tscrpt_reg_HTH_DeoR_CS"/>
</dbReference>
<dbReference type="Gene3D" id="1.10.10.10">
    <property type="entry name" value="Winged helix-like DNA-binding domain superfamily/Winged helix DNA-binding domain"/>
    <property type="match status" value="1"/>
</dbReference>
<evidence type="ECO:0000256" key="6">
    <source>
        <dbReference type="ARBA" id="ARBA00024937"/>
    </source>
</evidence>
<dbReference type="GO" id="GO:0003700">
    <property type="term" value="F:DNA-binding transcription factor activity"/>
    <property type="evidence" value="ECO:0007669"/>
    <property type="project" value="InterPro"/>
</dbReference>
<dbReference type="GO" id="GO:0003677">
    <property type="term" value="F:DNA binding"/>
    <property type="evidence" value="ECO:0007669"/>
    <property type="project" value="UniProtKB-KW"/>
</dbReference>
<comment type="caution">
    <text evidence="8">The sequence shown here is derived from an EMBL/GenBank/DDBJ whole genome shotgun (WGS) entry which is preliminary data.</text>
</comment>
<dbReference type="SMART" id="SM01134">
    <property type="entry name" value="DeoRC"/>
    <property type="match status" value="1"/>
</dbReference>
<dbReference type="Pfam" id="PF08220">
    <property type="entry name" value="HTH_DeoR"/>
    <property type="match status" value="1"/>
</dbReference>
<keyword evidence="9" id="KW-1185">Reference proteome</keyword>
<accession>A0A4R4WQ98</accession>
<dbReference type="InterPro" id="IPR014036">
    <property type="entry name" value="DeoR-like_C"/>
</dbReference>
<name>A0A4R4WQ98_9ACTN</name>
<comment type="function">
    <text evidence="6">Repressor of the lactose catabolism operon. Galactose-6-phosphate is the inducer.</text>
</comment>
<sequence length="252" mass="25967">MRYTGASARRAELVRRLTADGYVSSAGLALELGVSEMTIRRDLRQLDLDGIARRVTGGASLPAGGGEPFDQRDRASTGEKRSIAAACAELLADATTLALDAGTTVAPLAGLVAKGATVVTHSLPVISTCAARDDVELVALGGTYQWDTRSFTGPATEAGLASLSVDAAVLSATAVDSSGLLCANALDASIKQRMADVAVTTILLVDHRKIGARAPIRFGRLDLVDVVVTDSAVTADQQRLLRSGGARLVVAP</sequence>
<evidence type="ECO:0000256" key="2">
    <source>
        <dbReference type="ARBA" id="ARBA00022491"/>
    </source>
</evidence>
<dbReference type="OrthoDB" id="7688673at2"/>
<dbReference type="PANTHER" id="PTHR30363:SF4">
    <property type="entry name" value="GLYCEROL-3-PHOSPHATE REGULON REPRESSOR"/>
    <property type="match status" value="1"/>
</dbReference>
<dbReference type="Pfam" id="PF00455">
    <property type="entry name" value="DeoRC"/>
    <property type="match status" value="1"/>
</dbReference>
<dbReference type="PRINTS" id="PR00037">
    <property type="entry name" value="HTHLACR"/>
</dbReference>
<dbReference type="EMBL" id="SMKR01000114">
    <property type="protein sequence ID" value="TDD19523.1"/>
    <property type="molecule type" value="Genomic_DNA"/>
</dbReference>
<evidence type="ECO:0000256" key="5">
    <source>
        <dbReference type="ARBA" id="ARBA00023163"/>
    </source>
</evidence>
<keyword evidence="2" id="KW-0678">Repressor</keyword>
<feature type="domain" description="HTH deoR-type" evidence="7">
    <location>
        <begin position="6"/>
        <end position="61"/>
    </location>
</feature>